<keyword evidence="2" id="KW-1133">Transmembrane helix</keyword>
<keyword evidence="4" id="KW-1185">Reference proteome</keyword>
<keyword evidence="2" id="KW-0812">Transmembrane</keyword>
<evidence type="ECO:0000256" key="2">
    <source>
        <dbReference type="SAM" id="Phobius"/>
    </source>
</evidence>
<gene>
    <name evidence="3" type="ORF">H6X83_00030</name>
</gene>
<evidence type="ECO:0000256" key="1">
    <source>
        <dbReference type="SAM" id="MobiDB-lite"/>
    </source>
</evidence>
<protein>
    <recommendedName>
        <fullName evidence="5">Cxxc_20_cxxc protein</fullName>
    </recommendedName>
</protein>
<sequence length="249" mass="28075">MKKLQYPRCPYCGKKVNPLLAFTLKNEGEYRCTKCSGVSNIELNPAVYKLAVGMVLTAAAVFLIEELLIRRFAWYAVLIVLAPFLIFYVLSPLYVELKRPVIKRKRMERRVPNSVTGGVNDGPYGVPGRRLEDPTVYVPSTFGQSLIQPQTGETPRMEEPTIQMNSMQGEDELPGVLRPVPPQALQPNDLSSEVGRFGLKKSLEQFEENLGEQAQPMFYSRPRSGAEPTGGSYRAYRAPLHTKRDDRHE</sequence>
<feature type="region of interest" description="Disordered" evidence="1">
    <location>
        <begin position="205"/>
        <end position="249"/>
    </location>
</feature>
<proteinExistence type="predicted"/>
<feature type="transmembrane region" description="Helical" evidence="2">
    <location>
        <begin position="46"/>
        <end position="65"/>
    </location>
</feature>
<organism evidence="3 4">
    <name type="scientific">Caproicibacterium amylolyticum</name>
    <dbReference type="NCBI Taxonomy" id="2766537"/>
    <lineage>
        <taxon>Bacteria</taxon>
        <taxon>Bacillati</taxon>
        <taxon>Bacillota</taxon>
        <taxon>Clostridia</taxon>
        <taxon>Eubacteriales</taxon>
        <taxon>Oscillospiraceae</taxon>
        <taxon>Caproicibacterium</taxon>
    </lineage>
</organism>
<feature type="transmembrane region" description="Helical" evidence="2">
    <location>
        <begin position="72"/>
        <end position="95"/>
    </location>
</feature>
<dbReference type="RefSeq" id="WP_212507164.1">
    <property type="nucleotide sequence ID" value="NZ_CP060696.1"/>
</dbReference>
<accession>A0A7G9WHD7</accession>
<evidence type="ECO:0008006" key="5">
    <source>
        <dbReference type="Google" id="ProtNLM"/>
    </source>
</evidence>
<dbReference type="EMBL" id="CP060696">
    <property type="protein sequence ID" value="QNO18099.1"/>
    <property type="molecule type" value="Genomic_DNA"/>
</dbReference>
<evidence type="ECO:0000313" key="4">
    <source>
        <dbReference type="Proteomes" id="UP000516046"/>
    </source>
</evidence>
<dbReference type="KEGG" id="caml:H6X83_00030"/>
<name>A0A7G9WHD7_9FIRM</name>
<evidence type="ECO:0000313" key="3">
    <source>
        <dbReference type="EMBL" id="QNO18099.1"/>
    </source>
</evidence>
<dbReference type="Proteomes" id="UP000516046">
    <property type="component" value="Chromosome"/>
</dbReference>
<keyword evidence="2" id="KW-0472">Membrane</keyword>
<dbReference type="AlphaFoldDB" id="A0A7G9WHD7"/>
<reference evidence="3 4" key="1">
    <citation type="submission" date="2020-08" db="EMBL/GenBank/DDBJ databases">
        <authorList>
            <person name="Ren C."/>
            <person name="Gu Y."/>
            <person name="Xu Y."/>
        </authorList>
    </citation>
    <scope>NUCLEOTIDE SEQUENCE [LARGE SCALE GENOMIC DNA]</scope>
    <source>
        <strain evidence="3 4">LBM18003</strain>
    </source>
</reference>